<keyword evidence="1" id="KW-0812">Transmembrane</keyword>
<name>A0A927CTZ1_9BACI</name>
<feature type="transmembrane region" description="Helical" evidence="1">
    <location>
        <begin position="202"/>
        <end position="223"/>
    </location>
</feature>
<evidence type="ECO:0000313" key="4">
    <source>
        <dbReference type="Proteomes" id="UP000602076"/>
    </source>
</evidence>
<dbReference type="PANTHER" id="PTHR39430:SF1">
    <property type="entry name" value="PROTEASE"/>
    <property type="match status" value="1"/>
</dbReference>
<dbReference type="PANTHER" id="PTHR39430">
    <property type="entry name" value="MEMBRANE-ASSOCIATED PROTEASE-RELATED"/>
    <property type="match status" value="1"/>
</dbReference>
<dbReference type="EMBL" id="JACXSI010000007">
    <property type="protein sequence ID" value="MBD3107518.1"/>
    <property type="molecule type" value="Genomic_DNA"/>
</dbReference>
<keyword evidence="3" id="KW-0645">Protease</keyword>
<feature type="transmembrane region" description="Helical" evidence="1">
    <location>
        <begin position="151"/>
        <end position="169"/>
    </location>
</feature>
<feature type="domain" description="CAAX prenyl protease 2/Lysostaphin resistance protein A-like" evidence="2">
    <location>
        <begin position="121"/>
        <end position="215"/>
    </location>
</feature>
<reference evidence="3" key="1">
    <citation type="submission" date="2020-09" db="EMBL/GenBank/DDBJ databases">
        <title>Bacillus faecalis sp. nov., a moderately halophilic bacterium isolated from cow faeces.</title>
        <authorList>
            <person name="Jiang L."/>
            <person name="Lee J."/>
        </authorList>
    </citation>
    <scope>NUCLEOTIDE SEQUENCE</scope>
    <source>
        <strain evidence="3">AGMB 02131</strain>
    </source>
</reference>
<dbReference type="GO" id="GO:0008237">
    <property type="term" value="F:metallopeptidase activity"/>
    <property type="evidence" value="ECO:0007669"/>
    <property type="project" value="UniProtKB-KW"/>
</dbReference>
<proteinExistence type="predicted"/>
<gene>
    <name evidence="3" type="ORF">IEO70_03995</name>
</gene>
<dbReference type="RefSeq" id="WP_190997066.1">
    <property type="nucleotide sequence ID" value="NZ_JACXSI010000007.1"/>
</dbReference>
<feature type="transmembrane region" description="Helical" evidence="1">
    <location>
        <begin position="243"/>
        <end position="269"/>
    </location>
</feature>
<feature type="transmembrane region" description="Helical" evidence="1">
    <location>
        <begin position="119"/>
        <end position="139"/>
    </location>
</feature>
<keyword evidence="1" id="KW-1133">Transmembrane helix</keyword>
<keyword evidence="4" id="KW-1185">Reference proteome</keyword>
<feature type="transmembrane region" description="Helical" evidence="1">
    <location>
        <begin position="175"/>
        <end position="195"/>
    </location>
</feature>
<dbReference type="GO" id="GO:0004175">
    <property type="term" value="F:endopeptidase activity"/>
    <property type="evidence" value="ECO:0007669"/>
    <property type="project" value="UniProtKB-ARBA"/>
</dbReference>
<keyword evidence="3" id="KW-0378">Hydrolase</keyword>
<dbReference type="GO" id="GO:0080120">
    <property type="term" value="P:CAAX-box protein maturation"/>
    <property type="evidence" value="ECO:0007669"/>
    <property type="project" value="UniProtKB-ARBA"/>
</dbReference>
<keyword evidence="1" id="KW-0472">Membrane</keyword>
<dbReference type="AlphaFoldDB" id="A0A927CTZ1"/>
<evidence type="ECO:0000256" key="1">
    <source>
        <dbReference type="SAM" id="Phobius"/>
    </source>
</evidence>
<dbReference type="InterPro" id="IPR003675">
    <property type="entry name" value="Rce1/LyrA-like_dom"/>
</dbReference>
<dbReference type="Proteomes" id="UP000602076">
    <property type="component" value="Unassembled WGS sequence"/>
</dbReference>
<sequence>MNKSKISVQKAMFAICAGILILIVSQIVSSLPSLLPLPEFIVSIVFGVLYVTIAYFLLKLTCAKLVHLSLGECRIGKPCIRGKWLVVAVLLPVAVSSVLLCMPGDFVRNDVSGYEMFNIVVTALFVVGFGAGVVEEMVFRGFIMTVLEKTWGIKVAIIVPSILFGLLHASGGMNVFDIIILLAAGTSVGIMFSLLVYKTGSVWCSALVHGTWNVIMIGEILNIGSSYDVNAIFSYDLKAQSVLLTGGMFGVEASLAAIAGYVVVIALTWRGIKKAGTTSIKKELKGE</sequence>
<comment type="caution">
    <text evidence="3">The sequence shown here is derived from an EMBL/GenBank/DDBJ whole genome shotgun (WGS) entry which is preliminary data.</text>
</comment>
<accession>A0A927CTZ1</accession>
<evidence type="ECO:0000259" key="2">
    <source>
        <dbReference type="Pfam" id="PF02517"/>
    </source>
</evidence>
<organism evidence="3 4">
    <name type="scientific">Peribacillus faecalis</name>
    <dbReference type="NCBI Taxonomy" id="2772559"/>
    <lineage>
        <taxon>Bacteria</taxon>
        <taxon>Bacillati</taxon>
        <taxon>Bacillota</taxon>
        <taxon>Bacilli</taxon>
        <taxon>Bacillales</taxon>
        <taxon>Bacillaceae</taxon>
        <taxon>Peribacillus</taxon>
    </lineage>
</organism>
<keyword evidence="3" id="KW-0482">Metalloprotease</keyword>
<evidence type="ECO:0000313" key="3">
    <source>
        <dbReference type="EMBL" id="MBD3107518.1"/>
    </source>
</evidence>
<protein>
    <submittedName>
        <fullName evidence="3">CPBP family intramembrane metalloprotease</fullName>
    </submittedName>
</protein>
<feature type="transmembrane region" description="Helical" evidence="1">
    <location>
        <begin position="84"/>
        <end position="107"/>
    </location>
</feature>
<dbReference type="Pfam" id="PF02517">
    <property type="entry name" value="Rce1-like"/>
    <property type="match status" value="1"/>
</dbReference>
<feature type="transmembrane region" description="Helical" evidence="1">
    <location>
        <begin position="40"/>
        <end position="58"/>
    </location>
</feature>